<accession>A0ABD3MVD3</accession>
<dbReference type="Pfam" id="PF01501">
    <property type="entry name" value="Glyco_transf_8"/>
    <property type="match status" value="1"/>
</dbReference>
<sequence>MCSGSRLFSAPSTHPYVDPCKSGMLCGAPFPPRPRAIATFLSSADYLPGCQTLLYSVRRHMAPTPDDHYPPEIIVLLSSKVPSAASNIFCDRIIRVEHIPIAKGKNEKNDLNIQAWDENRGWTKLRLFELEGYDTILYIDADCLVLKDVSHLLRIDDPITSSMETEKRVGLLAAAPDMFTPNKFNTGVMLLRPSASVFNEMMCSLGVFPTLKHDSCNPNRELPLSASETRDSTEIYTYYEGRDTGFLNSFYPGWSSDMPSYSRLPFGYNAQRLMNHRNYDSQPKYWDDPIGEITIIHFRSTPKPWENDIDTPICGPNDHALDRKAAYNVQMSNRSMLESMWRAAYERSQQYHKDVVKRRVAHSKQKIQAKPRALPMPSAAPPAKTEPRSVHMLVHKRYNELRRTGMDIKEAMSTARGEYGLDKIDDRDPASAVGQMFGLS</sequence>
<dbReference type="Gene3D" id="3.90.550.10">
    <property type="entry name" value="Spore Coat Polysaccharide Biosynthesis Protein SpsA, Chain A"/>
    <property type="match status" value="1"/>
</dbReference>
<proteinExistence type="predicted"/>
<evidence type="ECO:0000313" key="3">
    <source>
        <dbReference type="Proteomes" id="UP001530315"/>
    </source>
</evidence>
<organism evidence="2 3">
    <name type="scientific">Stephanodiscus triporus</name>
    <dbReference type="NCBI Taxonomy" id="2934178"/>
    <lineage>
        <taxon>Eukaryota</taxon>
        <taxon>Sar</taxon>
        <taxon>Stramenopiles</taxon>
        <taxon>Ochrophyta</taxon>
        <taxon>Bacillariophyta</taxon>
        <taxon>Coscinodiscophyceae</taxon>
        <taxon>Thalassiosirophycidae</taxon>
        <taxon>Stephanodiscales</taxon>
        <taxon>Stephanodiscaceae</taxon>
        <taxon>Stephanodiscus</taxon>
    </lineage>
</organism>
<gene>
    <name evidence="2" type="ORF">ACHAW5_006890</name>
</gene>
<reference evidence="2 3" key="1">
    <citation type="submission" date="2024-10" db="EMBL/GenBank/DDBJ databases">
        <title>Updated reference genomes for cyclostephanoid diatoms.</title>
        <authorList>
            <person name="Roberts W.R."/>
            <person name="Alverson A.J."/>
        </authorList>
    </citation>
    <scope>NUCLEOTIDE SEQUENCE [LARGE SCALE GENOMIC DNA]</scope>
    <source>
        <strain evidence="2 3">AJA276-08</strain>
    </source>
</reference>
<evidence type="ECO:0000313" key="2">
    <source>
        <dbReference type="EMBL" id="KAL3767652.1"/>
    </source>
</evidence>
<dbReference type="InterPro" id="IPR002495">
    <property type="entry name" value="Glyco_trans_8"/>
</dbReference>
<dbReference type="Proteomes" id="UP001530315">
    <property type="component" value="Unassembled WGS sequence"/>
</dbReference>
<dbReference type="InterPro" id="IPR050587">
    <property type="entry name" value="GNT1/Glycosyltrans_8"/>
</dbReference>
<evidence type="ECO:0008006" key="4">
    <source>
        <dbReference type="Google" id="ProtNLM"/>
    </source>
</evidence>
<name>A0ABD3MVD3_9STRA</name>
<dbReference type="EMBL" id="JALLAZ020001699">
    <property type="protein sequence ID" value="KAL3767652.1"/>
    <property type="molecule type" value="Genomic_DNA"/>
</dbReference>
<dbReference type="AlphaFoldDB" id="A0ABD3MVD3"/>
<keyword evidence="3" id="KW-1185">Reference proteome</keyword>
<dbReference type="PANTHER" id="PTHR11183">
    <property type="entry name" value="GLYCOGENIN SUBFAMILY MEMBER"/>
    <property type="match status" value="1"/>
</dbReference>
<feature type="region of interest" description="Disordered" evidence="1">
    <location>
        <begin position="364"/>
        <end position="387"/>
    </location>
</feature>
<comment type="caution">
    <text evidence="2">The sequence shown here is derived from an EMBL/GenBank/DDBJ whole genome shotgun (WGS) entry which is preliminary data.</text>
</comment>
<dbReference type="SUPFAM" id="SSF53448">
    <property type="entry name" value="Nucleotide-diphospho-sugar transferases"/>
    <property type="match status" value="1"/>
</dbReference>
<protein>
    <recommendedName>
        <fullName evidence="4">Hexosyltransferase</fullName>
    </recommendedName>
</protein>
<dbReference type="InterPro" id="IPR029044">
    <property type="entry name" value="Nucleotide-diphossugar_trans"/>
</dbReference>
<evidence type="ECO:0000256" key="1">
    <source>
        <dbReference type="SAM" id="MobiDB-lite"/>
    </source>
</evidence>